<sequence length="78" mass="9242">MIYLKSKFFYILQGFSTNDITEKLRLSARTLANHIQNVYRKTGVKCKKDLVAYCYENNIANYIPESFFRESQSITFEK</sequence>
<feature type="domain" description="HTH luxR-type" evidence="2">
    <location>
        <begin position="1"/>
        <end position="58"/>
    </location>
</feature>
<dbReference type="Gene3D" id="1.10.10.10">
    <property type="entry name" value="Winged helix-like DNA-binding domain superfamily/Winged helix DNA-binding domain"/>
    <property type="match status" value="1"/>
</dbReference>
<keyword evidence="4" id="KW-1185">Reference proteome</keyword>
<name>A0A2D0KN47_9GAMM</name>
<organism evidence="3 4">
    <name type="scientific">Xenorhabdus stockiae</name>
    <dbReference type="NCBI Taxonomy" id="351614"/>
    <lineage>
        <taxon>Bacteria</taxon>
        <taxon>Pseudomonadati</taxon>
        <taxon>Pseudomonadota</taxon>
        <taxon>Gammaproteobacteria</taxon>
        <taxon>Enterobacterales</taxon>
        <taxon>Morganellaceae</taxon>
        <taxon>Xenorhabdus</taxon>
    </lineage>
</organism>
<comment type="caution">
    <text evidence="3">The sequence shown here is derived from an EMBL/GenBank/DDBJ whole genome shotgun (WGS) entry which is preliminary data.</text>
</comment>
<dbReference type="InterPro" id="IPR016032">
    <property type="entry name" value="Sig_transdc_resp-reg_C-effctor"/>
</dbReference>
<dbReference type="InterPro" id="IPR036388">
    <property type="entry name" value="WH-like_DNA-bd_sf"/>
</dbReference>
<dbReference type="InterPro" id="IPR000792">
    <property type="entry name" value="Tscrpt_reg_LuxR_C"/>
</dbReference>
<dbReference type="SMART" id="SM00421">
    <property type="entry name" value="HTH_LUXR"/>
    <property type="match status" value="1"/>
</dbReference>
<proteinExistence type="predicted"/>
<evidence type="ECO:0000259" key="2">
    <source>
        <dbReference type="PROSITE" id="PS50043"/>
    </source>
</evidence>
<gene>
    <name evidence="3" type="ORF">Xsto_02742</name>
</gene>
<dbReference type="PROSITE" id="PS00622">
    <property type="entry name" value="HTH_LUXR_1"/>
    <property type="match status" value="1"/>
</dbReference>
<reference evidence="3 4" key="1">
    <citation type="journal article" date="2017" name="Nat. Microbiol.">
        <title>Natural product diversity associated with the nematode symbionts Photorhabdus and Xenorhabdus.</title>
        <authorList>
            <person name="Tobias N.J."/>
            <person name="Wolff H."/>
            <person name="Djahanschiri B."/>
            <person name="Grundmann F."/>
            <person name="Kronenwerth M."/>
            <person name="Shi Y.M."/>
            <person name="Simonyi S."/>
            <person name="Grun P."/>
            <person name="Shapiro-Ilan D."/>
            <person name="Pidot S.J."/>
            <person name="Stinear T.P."/>
            <person name="Ebersberger I."/>
            <person name="Bode H.B."/>
        </authorList>
    </citation>
    <scope>NUCLEOTIDE SEQUENCE [LARGE SCALE GENOMIC DNA]</scope>
    <source>
        <strain evidence="3 4">DSM 17904</strain>
    </source>
</reference>
<protein>
    <submittedName>
        <fullName evidence="3">Helix-turn-helix transcriptional regulator</fullName>
    </submittedName>
</protein>
<dbReference type="AlphaFoldDB" id="A0A2D0KN47"/>
<dbReference type="GO" id="GO:0003677">
    <property type="term" value="F:DNA binding"/>
    <property type="evidence" value="ECO:0007669"/>
    <property type="project" value="UniProtKB-KW"/>
</dbReference>
<keyword evidence="1" id="KW-0238">DNA-binding</keyword>
<evidence type="ECO:0000256" key="1">
    <source>
        <dbReference type="ARBA" id="ARBA00023125"/>
    </source>
</evidence>
<dbReference type="Proteomes" id="UP000222366">
    <property type="component" value="Unassembled WGS sequence"/>
</dbReference>
<dbReference type="EMBL" id="NJAJ01000025">
    <property type="protein sequence ID" value="PHM64725.1"/>
    <property type="molecule type" value="Genomic_DNA"/>
</dbReference>
<accession>A0A2D0KN47</accession>
<dbReference type="SUPFAM" id="SSF46894">
    <property type="entry name" value="C-terminal effector domain of the bipartite response regulators"/>
    <property type="match status" value="1"/>
</dbReference>
<dbReference type="GO" id="GO:0006355">
    <property type="term" value="P:regulation of DNA-templated transcription"/>
    <property type="evidence" value="ECO:0007669"/>
    <property type="project" value="InterPro"/>
</dbReference>
<dbReference type="PROSITE" id="PS50043">
    <property type="entry name" value="HTH_LUXR_2"/>
    <property type="match status" value="1"/>
</dbReference>
<evidence type="ECO:0000313" key="3">
    <source>
        <dbReference type="EMBL" id="PHM64725.1"/>
    </source>
</evidence>
<evidence type="ECO:0000313" key="4">
    <source>
        <dbReference type="Proteomes" id="UP000222366"/>
    </source>
</evidence>
<dbReference type="Pfam" id="PF00196">
    <property type="entry name" value="GerE"/>
    <property type="match status" value="1"/>
</dbReference>